<protein>
    <submittedName>
        <fullName evidence="1">Uncharacterized protein</fullName>
    </submittedName>
</protein>
<keyword evidence="2" id="KW-1185">Reference proteome</keyword>
<accession>G8FS56</accession>
<proteinExistence type="predicted"/>
<dbReference type="RefSeq" id="YP_004934764.1">
    <property type="nucleotide sequence ID" value="NC_016166.1"/>
</dbReference>
<evidence type="ECO:0000313" key="2">
    <source>
        <dbReference type="Proteomes" id="UP000005878"/>
    </source>
</evidence>
<dbReference type="KEGG" id="vg:11447639"/>
<name>G8FS56_9CAUD</name>
<reference evidence="1 2" key="1">
    <citation type="journal article" date="2011" name="Appl. Environ. Microbiol.">
        <title>Prevention of Gordonia and Nocardia Stabilized Foam Formation by Using Bacteriophage GTE7.</title>
        <authorList>
            <person name="Petrovski S."/>
            <person name="Seviour R.J."/>
            <person name="Tillett D."/>
        </authorList>
    </citation>
    <scope>NUCLEOTIDE SEQUENCE [LARGE SCALE GENOMIC DNA]</scope>
</reference>
<organism evidence="1 2">
    <name type="scientific">Gordonia phage GTE7</name>
    <dbReference type="NCBI Taxonomy" id="1100814"/>
    <lineage>
        <taxon>Viruses</taxon>
        <taxon>Duplodnaviria</taxon>
        <taxon>Heunggongvirae</taxon>
        <taxon>Uroviricota</taxon>
        <taxon>Caudoviricetes</taxon>
        <taxon>Getseptimavirus</taxon>
        <taxon>Getseptimavirus GTE7</taxon>
    </lineage>
</organism>
<dbReference type="GeneID" id="11447639"/>
<dbReference type="Proteomes" id="UP000005878">
    <property type="component" value="Segment"/>
</dbReference>
<sequence length="48" mass="5702">MYGPPYYYGPPDWPEPHPWEEALQYVPFDVPLTDEEKEELPPDPEDEP</sequence>
<dbReference type="EMBL" id="JN035618">
    <property type="protein sequence ID" value="AER26606.1"/>
    <property type="molecule type" value="Genomic_DNA"/>
</dbReference>
<evidence type="ECO:0000313" key="1">
    <source>
        <dbReference type="EMBL" id="AER26606.1"/>
    </source>
</evidence>